<dbReference type="SUPFAM" id="SSF53720">
    <property type="entry name" value="ALDH-like"/>
    <property type="match status" value="1"/>
</dbReference>
<reference evidence="5 6" key="1">
    <citation type="submission" date="2024-06" db="EMBL/GenBank/DDBJ databases">
        <authorList>
            <person name="Li F."/>
        </authorList>
    </citation>
    <scope>NUCLEOTIDE SEQUENCE [LARGE SCALE GENOMIC DNA]</scope>
    <source>
        <strain evidence="5 6">GXAS 311</strain>
    </source>
</reference>
<name>A0ABV2BVS1_9GAMM</name>
<dbReference type="CDD" id="cd06572">
    <property type="entry name" value="Histidinol_dh"/>
    <property type="match status" value="1"/>
</dbReference>
<proteinExistence type="inferred from homology"/>
<dbReference type="PIRSF" id="PIRSF000099">
    <property type="entry name" value="Histidinol_dh"/>
    <property type="match status" value="1"/>
</dbReference>
<accession>A0ABV2BVS1</accession>
<dbReference type="InterPro" id="IPR012131">
    <property type="entry name" value="Hstdl_DH"/>
</dbReference>
<dbReference type="InterPro" id="IPR022695">
    <property type="entry name" value="Histidinol_DH_monofunct"/>
</dbReference>
<evidence type="ECO:0000256" key="1">
    <source>
        <dbReference type="ARBA" id="ARBA00010178"/>
    </source>
</evidence>
<dbReference type="PANTHER" id="PTHR21256">
    <property type="entry name" value="HISTIDINOL DEHYDROGENASE HDH"/>
    <property type="match status" value="1"/>
</dbReference>
<evidence type="ECO:0000256" key="4">
    <source>
        <dbReference type="RuleBase" id="RU004175"/>
    </source>
</evidence>
<organism evidence="5 6">
    <name type="scientific">Aliikangiella maris</name>
    <dbReference type="NCBI Taxonomy" id="3162458"/>
    <lineage>
        <taxon>Bacteria</taxon>
        <taxon>Pseudomonadati</taxon>
        <taxon>Pseudomonadota</taxon>
        <taxon>Gammaproteobacteria</taxon>
        <taxon>Oceanospirillales</taxon>
        <taxon>Pleioneaceae</taxon>
        <taxon>Aliikangiella</taxon>
    </lineage>
</organism>
<dbReference type="Pfam" id="PF00815">
    <property type="entry name" value="Histidinol_dh"/>
    <property type="match status" value="1"/>
</dbReference>
<dbReference type="Proteomes" id="UP001548189">
    <property type="component" value="Unassembled WGS sequence"/>
</dbReference>
<dbReference type="InterPro" id="IPR016161">
    <property type="entry name" value="Ald_DH/histidinol_DH"/>
</dbReference>
<evidence type="ECO:0000313" key="6">
    <source>
        <dbReference type="Proteomes" id="UP001548189"/>
    </source>
</evidence>
<dbReference type="Gene3D" id="3.40.50.1980">
    <property type="entry name" value="Nitrogenase molybdenum iron protein domain"/>
    <property type="match status" value="2"/>
</dbReference>
<gene>
    <name evidence="5" type="primary">hisD</name>
    <name evidence="5" type="ORF">ABVT43_12130</name>
</gene>
<evidence type="ECO:0000256" key="2">
    <source>
        <dbReference type="ARBA" id="ARBA00023002"/>
    </source>
</evidence>
<dbReference type="Gene3D" id="1.20.5.1300">
    <property type="match status" value="1"/>
</dbReference>
<dbReference type="RefSeq" id="WP_353896464.1">
    <property type="nucleotide sequence ID" value="NZ_JBEVCJ010000014.1"/>
</dbReference>
<dbReference type="PRINTS" id="PR00083">
    <property type="entry name" value="HOLDHDRGNASE"/>
</dbReference>
<sequence>MIINASNWQRTQLDQDSQVAKQVSKMLQDIEHGGDRIIDTLAEKFDQQVPQMITLKPFADYDLTDELRSAIQLAAKRVKTFAQFQLAGLKTQSFTDEFGTFGQVVEPIERIGAYIPGGRFPLISTALMTLIPAQVAGCPIRIACTPSTHPALLAAASLAGATQMMQIGGVQAIAAMAKGYQSISPVDLIVGPGNAWVNEAKKQLQSQVKIDGLAGPSELLAICDGKQPVEWLALDALAQAEHDPLACSLIVSDDKNWLNQLLDFINQNEQTKPLLDNGQVELIFAPDTETLVNFSEQYAPEHLMLCHADISADSLTHYGSLFIGANSAVALGDYISGPNHTLPTLGYARQTGGLNVLTYLKLMTTQQLNDHGRKTLSTAAMPLAQAEGLVYHLESLKVRC</sequence>
<comment type="similarity">
    <text evidence="1 3 4">Belongs to the histidinol dehydrogenase family.</text>
</comment>
<comment type="caution">
    <text evidence="5">The sequence shown here is derived from an EMBL/GenBank/DDBJ whole genome shotgun (WGS) entry which is preliminary data.</text>
</comment>
<evidence type="ECO:0000313" key="5">
    <source>
        <dbReference type="EMBL" id="MET1255878.1"/>
    </source>
</evidence>
<keyword evidence="2 3" id="KW-0560">Oxidoreductase</keyword>
<dbReference type="PANTHER" id="PTHR21256:SF2">
    <property type="entry name" value="HISTIDINE BIOSYNTHESIS TRIFUNCTIONAL PROTEIN"/>
    <property type="match status" value="1"/>
</dbReference>
<protein>
    <submittedName>
        <fullName evidence="5">Histidinol dehydrogenase</fullName>
        <ecNumber evidence="5">1.1.1.23</ecNumber>
    </submittedName>
</protein>
<dbReference type="GO" id="GO:0004399">
    <property type="term" value="F:histidinol dehydrogenase activity"/>
    <property type="evidence" value="ECO:0007669"/>
    <property type="project" value="UniProtKB-EC"/>
</dbReference>
<dbReference type="EMBL" id="JBEVCJ010000014">
    <property type="protein sequence ID" value="MET1255878.1"/>
    <property type="molecule type" value="Genomic_DNA"/>
</dbReference>
<evidence type="ECO:0000256" key="3">
    <source>
        <dbReference type="PIRNR" id="PIRNR000099"/>
    </source>
</evidence>
<dbReference type="EC" id="1.1.1.23" evidence="5"/>
<dbReference type="NCBIfam" id="TIGR00069">
    <property type="entry name" value="hisD"/>
    <property type="match status" value="1"/>
</dbReference>
<keyword evidence="6" id="KW-1185">Reference proteome</keyword>